<evidence type="ECO:0000313" key="1">
    <source>
        <dbReference type="EMBL" id="AGB01839.1"/>
    </source>
</evidence>
<organism evidence="1 2">
    <name type="scientific">Methanoregula formicica (strain DSM 22288 / NBRC 105244 / SMSP)</name>
    <dbReference type="NCBI Taxonomy" id="593750"/>
    <lineage>
        <taxon>Archaea</taxon>
        <taxon>Methanobacteriati</taxon>
        <taxon>Methanobacteriota</taxon>
        <taxon>Stenosarchaea group</taxon>
        <taxon>Methanomicrobia</taxon>
        <taxon>Methanomicrobiales</taxon>
        <taxon>Methanoregulaceae</taxon>
        <taxon>Methanoregula</taxon>
    </lineage>
</organism>
<gene>
    <name evidence="1" type="ordered locus">Metfor_0779</name>
</gene>
<accession>L0HFI1</accession>
<dbReference type="AlphaFoldDB" id="L0HFI1"/>
<keyword evidence="2" id="KW-1185">Reference proteome</keyword>
<name>L0HFI1_METFS</name>
<dbReference type="RefSeq" id="WP_015284803.1">
    <property type="nucleotide sequence ID" value="NC_019943.1"/>
</dbReference>
<dbReference type="GO" id="GO:0006974">
    <property type="term" value="P:DNA damage response"/>
    <property type="evidence" value="ECO:0007669"/>
    <property type="project" value="TreeGrafter"/>
</dbReference>
<dbReference type="Proteomes" id="UP000010824">
    <property type="component" value="Chromosome"/>
</dbReference>
<reference evidence="1 2" key="2">
    <citation type="journal article" date="2014" name="Genome Announc.">
        <title>Complete Genome Sequence of Methanoregula formicica SMSPT, a Mesophilic Hydrogenotrophic Methanogen Isolated from a Methanogenic Upflow Anaerobic Sludge Blanket Reactor.</title>
        <authorList>
            <person name="Yamamoto K."/>
            <person name="Tamaki H."/>
            <person name="Cadillo-Quiroz H."/>
            <person name="Imachi H."/>
            <person name="Kyrpides N."/>
            <person name="Woyke T."/>
            <person name="Goodwin L."/>
            <person name="Zinder S.H."/>
            <person name="Kamagata Y."/>
            <person name="Liu W.T."/>
        </authorList>
    </citation>
    <scope>NUCLEOTIDE SEQUENCE [LARGE SCALE GENOMIC DNA]</scope>
    <source>
        <strain evidence="2">DSM 22288 / NBRC 105244 / SMSP</strain>
    </source>
</reference>
<dbReference type="PANTHER" id="PTHR34387">
    <property type="entry name" value="SLR1258 PROTEIN"/>
    <property type="match status" value="1"/>
</dbReference>
<dbReference type="KEGG" id="mfo:Metfor_0779"/>
<dbReference type="Pfam" id="PF04402">
    <property type="entry name" value="SIMPL"/>
    <property type="match status" value="1"/>
</dbReference>
<dbReference type="InterPro" id="IPR007497">
    <property type="entry name" value="SIMPL/DUF541"/>
</dbReference>
<reference evidence="2" key="1">
    <citation type="submission" date="2011-12" db="EMBL/GenBank/DDBJ databases">
        <title>Complete sequence of Methanoregula formicicum SMSP.</title>
        <authorList>
            <person name="Lucas S."/>
            <person name="Han J."/>
            <person name="Lapidus A."/>
            <person name="Cheng J.-F."/>
            <person name="Goodwin L."/>
            <person name="Pitluck S."/>
            <person name="Peters L."/>
            <person name="Ovchinnikova G."/>
            <person name="Teshima H."/>
            <person name="Detter J.C."/>
            <person name="Han C."/>
            <person name="Tapia R."/>
            <person name="Land M."/>
            <person name="Hauser L."/>
            <person name="Kyrpides N."/>
            <person name="Ivanova N."/>
            <person name="Pagani I."/>
            <person name="Imachi H."/>
            <person name="Tamaki H."/>
            <person name="Sekiguchi Y."/>
            <person name="Kamagata Y."/>
            <person name="Cadillo-Quiroz H."/>
            <person name="Zinder S."/>
            <person name="Liu W.-T."/>
            <person name="Woyke T."/>
        </authorList>
    </citation>
    <scope>NUCLEOTIDE SEQUENCE [LARGE SCALE GENOMIC DNA]</scope>
    <source>
        <strain evidence="2">DSM 22288 / NBRC 105244 / SMSP</strain>
    </source>
</reference>
<dbReference type="STRING" id="593750.Metfor_0779"/>
<evidence type="ECO:0008006" key="3">
    <source>
        <dbReference type="Google" id="ProtNLM"/>
    </source>
</evidence>
<evidence type="ECO:0000313" key="2">
    <source>
        <dbReference type="Proteomes" id="UP000010824"/>
    </source>
</evidence>
<dbReference type="InterPro" id="IPR052022">
    <property type="entry name" value="26kDa_periplasmic_antigen"/>
</dbReference>
<dbReference type="InParanoid" id="L0HFI1"/>
<dbReference type="Gene3D" id="3.30.70.2970">
    <property type="entry name" value="Protein of unknown function (DUF541), domain 2"/>
    <property type="match status" value="1"/>
</dbReference>
<dbReference type="eggNOG" id="arCOG04715">
    <property type="taxonomic scope" value="Archaea"/>
</dbReference>
<dbReference type="EMBL" id="CP003167">
    <property type="protein sequence ID" value="AGB01839.1"/>
    <property type="molecule type" value="Genomic_DNA"/>
</dbReference>
<sequence length="246" mass="25885" precursor="true">MMRRLNFLCIALAILMVAAVGTVAAATGDSSTDKVIHAQGSGNIIGTPDRAQVTLSVQTENSDVKVAQEQNAAKMTKVIDALVAAGIPRDALKTTGYNIYATYDDSAKGFLDPKVKSYRVTNTLTITLHDVSKTGEVIDLAVANGANQADSIQFMLSDAQALLLRNEALKKAVVNARADAEAVAGAMGVNITGTGTVEIYQGYMPVVYSNYAQDAGGRLEKSATTTPIQSGDITVNAQVSVTYTYQ</sequence>
<proteinExistence type="predicted"/>
<dbReference type="HOGENOM" id="CLU_080344_1_1_2"/>
<dbReference type="PANTHER" id="PTHR34387:SF2">
    <property type="entry name" value="SLR1258 PROTEIN"/>
    <property type="match status" value="1"/>
</dbReference>
<dbReference type="GeneID" id="14310092"/>
<dbReference type="Gene3D" id="3.30.110.170">
    <property type="entry name" value="Protein of unknown function (DUF541), domain 1"/>
    <property type="match status" value="1"/>
</dbReference>
<protein>
    <recommendedName>
        <fullName evidence="3">Periplasmic/secreted protein</fullName>
    </recommendedName>
</protein>